<proteinExistence type="predicted"/>
<accession>A0A914D2D4</accession>
<evidence type="ECO:0000256" key="1">
    <source>
        <dbReference type="SAM" id="MobiDB-lite"/>
    </source>
</evidence>
<dbReference type="Proteomes" id="UP000887540">
    <property type="component" value="Unplaced"/>
</dbReference>
<protein>
    <submittedName>
        <fullName evidence="3">Uncharacterized protein</fullName>
    </submittedName>
</protein>
<keyword evidence="2" id="KW-1185">Reference proteome</keyword>
<name>A0A914D2D4_9BILA</name>
<sequence>MLENKMENLKNQNLDHEDLDEERMRGEGGWRYTDDADEEFINLNYPPTKAEEKQPAPVPRRHEGYYK</sequence>
<reference evidence="3" key="1">
    <citation type="submission" date="2022-11" db="UniProtKB">
        <authorList>
            <consortium name="WormBaseParasite"/>
        </authorList>
    </citation>
    <scope>IDENTIFICATION</scope>
</reference>
<feature type="compositionally biased region" description="Basic and acidic residues" evidence="1">
    <location>
        <begin position="1"/>
        <end position="34"/>
    </location>
</feature>
<feature type="compositionally biased region" description="Basic and acidic residues" evidence="1">
    <location>
        <begin position="49"/>
        <end position="67"/>
    </location>
</feature>
<organism evidence="2 3">
    <name type="scientific">Acrobeloides nanus</name>
    <dbReference type="NCBI Taxonomy" id="290746"/>
    <lineage>
        <taxon>Eukaryota</taxon>
        <taxon>Metazoa</taxon>
        <taxon>Ecdysozoa</taxon>
        <taxon>Nematoda</taxon>
        <taxon>Chromadorea</taxon>
        <taxon>Rhabditida</taxon>
        <taxon>Tylenchina</taxon>
        <taxon>Cephalobomorpha</taxon>
        <taxon>Cephaloboidea</taxon>
        <taxon>Cephalobidae</taxon>
        <taxon>Acrobeloides</taxon>
    </lineage>
</organism>
<dbReference type="WBParaSite" id="ACRNAN_scaffold1682.g24575.t1">
    <property type="protein sequence ID" value="ACRNAN_scaffold1682.g24575.t1"/>
    <property type="gene ID" value="ACRNAN_scaffold1682.g24575"/>
</dbReference>
<evidence type="ECO:0000313" key="3">
    <source>
        <dbReference type="WBParaSite" id="ACRNAN_scaffold1682.g24575.t1"/>
    </source>
</evidence>
<evidence type="ECO:0000313" key="2">
    <source>
        <dbReference type="Proteomes" id="UP000887540"/>
    </source>
</evidence>
<feature type="region of interest" description="Disordered" evidence="1">
    <location>
        <begin position="1"/>
        <end position="67"/>
    </location>
</feature>
<dbReference type="AlphaFoldDB" id="A0A914D2D4"/>